<dbReference type="EMBL" id="SMKY01000067">
    <property type="protein sequence ID" value="TDD82246.1"/>
    <property type="molecule type" value="Genomic_DNA"/>
</dbReference>
<protein>
    <recommendedName>
        <fullName evidence="4">GerMN domain-containing protein</fullName>
    </recommendedName>
</protein>
<proteinExistence type="predicted"/>
<feature type="signal peptide" evidence="1">
    <location>
        <begin position="1"/>
        <end position="20"/>
    </location>
</feature>
<dbReference type="OrthoDB" id="3626511at2"/>
<keyword evidence="3" id="KW-1185">Reference proteome</keyword>
<name>A0A4R5BC33_9ACTN</name>
<reference evidence="2 3" key="1">
    <citation type="submission" date="2019-03" db="EMBL/GenBank/DDBJ databases">
        <title>Draft genome sequences of novel Actinobacteria.</title>
        <authorList>
            <person name="Sahin N."/>
            <person name="Ay H."/>
            <person name="Saygin H."/>
        </authorList>
    </citation>
    <scope>NUCLEOTIDE SEQUENCE [LARGE SCALE GENOMIC DNA]</scope>
    <source>
        <strain evidence="2 3">DSM 45941</strain>
    </source>
</reference>
<evidence type="ECO:0000313" key="2">
    <source>
        <dbReference type="EMBL" id="TDD82246.1"/>
    </source>
</evidence>
<dbReference type="RefSeq" id="WP_132198370.1">
    <property type="nucleotide sequence ID" value="NZ_SMKY01000067.1"/>
</dbReference>
<keyword evidence="1" id="KW-0732">Signal</keyword>
<evidence type="ECO:0000313" key="3">
    <source>
        <dbReference type="Proteomes" id="UP000295578"/>
    </source>
</evidence>
<dbReference type="PROSITE" id="PS51257">
    <property type="entry name" value="PROKAR_LIPOPROTEIN"/>
    <property type="match status" value="1"/>
</dbReference>
<comment type="caution">
    <text evidence="2">The sequence shown here is derived from an EMBL/GenBank/DDBJ whole genome shotgun (WGS) entry which is preliminary data.</text>
</comment>
<dbReference type="Proteomes" id="UP000295578">
    <property type="component" value="Unassembled WGS sequence"/>
</dbReference>
<dbReference type="AlphaFoldDB" id="A0A4R5BC33"/>
<evidence type="ECO:0000256" key="1">
    <source>
        <dbReference type="SAM" id="SignalP"/>
    </source>
</evidence>
<accession>A0A4R5BC33</accession>
<organism evidence="2 3">
    <name type="scientific">Actinomadura darangshiensis</name>
    <dbReference type="NCBI Taxonomy" id="705336"/>
    <lineage>
        <taxon>Bacteria</taxon>
        <taxon>Bacillati</taxon>
        <taxon>Actinomycetota</taxon>
        <taxon>Actinomycetes</taxon>
        <taxon>Streptosporangiales</taxon>
        <taxon>Thermomonosporaceae</taxon>
        <taxon>Actinomadura</taxon>
    </lineage>
</organism>
<evidence type="ECO:0008006" key="4">
    <source>
        <dbReference type="Google" id="ProtNLM"/>
    </source>
</evidence>
<gene>
    <name evidence="2" type="ORF">E1293_16930</name>
</gene>
<sequence>MRRPRRARALAAAAAYAALAGCGIRPTGIIGAGEPPAAQAQSATITVYLVRDGRLQAVTRPGLPGRPYLAVEQLAVPPTGPERAMGLRTEVHRQLDAYTLVEASDPLGPRSQLAVRPTGAHQTKFWSRTAMAQIACTAQAIPGIERVNLRGTPDQDKNGWEMVTCDQFSDLVG</sequence>
<feature type="chain" id="PRO_5039524941" description="GerMN domain-containing protein" evidence="1">
    <location>
        <begin position="21"/>
        <end position="173"/>
    </location>
</feature>